<evidence type="ECO:0000256" key="1">
    <source>
        <dbReference type="SAM" id="MobiDB-lite"/>
    </source>
</evidence>
<reference evidence="2" key="1">
    <citation type="submission" date="2023-11" db="EMBL/GenBank/DDBJ databases">
        <title>Genome assemblies of two species of porcelain crab, Petrolisthes cinctipes and Petrolisthes manimaculis (Anomura: Porcellanidae).</title>
        <authorList>
            <person name="Angst P."/>
        </authorList>
    </citation>
    <scope>NUCLEOTIDE SEQUENCE</scope>
    <source>
        <strain evidence="2">PB745_02</strain>
        <tissue evidence="2">Gill</tissue>
    </source>
</reference>
<sequence length="121" mass="12916">MTEELIASWIEEGKMRGKSHEKQTPEDEADNNNNNKQEDKVREQRAGIKGRKGQGSRGKWPRSPQDASARVGLLSRVTGDVLGPGESRGGGVGRAGKEGMGIAGMETAGKGWGEQGKKGWG</sequence>
<organism evidence="2 3">
    <name type="scientific">Petrolisthes manimaculis</name>
    <dbReference type="NCBI Taxonomy" id="1843537"/>
    <lineage>
        <taxon>Eukaryota</taxon>
        <taxon>Metazoa</taxon>
        <taxon>Ecdysozoa</taxon>
        <taxon>Arthropoda</taxon>
        <taxon>Crustacea</taxon>
        <taxon>Multicrustacea</taxon>
        <taxon>Malacostraca</taxon>
        <taxon>Eumalacostraca</taxon>
        <taxon>Eucarida</taxon>
        <taxon>Decapoda</taxon>
        <taxon>Pleocyemata</taxon>
        <taxon>Anomura</taxon>
        <taxon>Galatheoidea</taxon>
        <taxon>Porcellanidae</taxon>
        <taxon>Petrolisthes</taxon>
    </lineage>
</organism>
<keyword evidence="3" id="KW-1185">Reference proteome</keyword>
<feature type="region of interest" description="Disordered" evidence="1">
    <location>
        <begin position="1"/>
        <end position="121"/>
    </location>
</feature>
<dbReference type="AlphaFoldDB" id="A0AAE1TXK8"/>
<name>A0AAE1TXK8_9EUCA</name>
<proteinExistence type="predicted"/>
<gene>
    <name evidence="2" type="ORF">Pmani_026692</name>
</gene>
<dbReference type="Proteomes" id="UP001292094">
    <property type="component" value="Unassembled WGS sequence"/>
</dbReference>
<protein>
    <submittedName>
        <fullName evidence="2">Uncharacterized protein</fullName>
    </submittedName>
</protein>
<feature type="compositionally biased region" description="Basic and acidic residues" evidence="1">
    <location>
        <begin position="11"/>
        <end position="25"/>
    </location>
</feature>
<accession>A0AAE1TXK8</accession>
<feature type="compositionally biased region" description="Basic and acidic residues" evidence="1">
    <location>
        <begin position="36"/>
        <end position="46"/>
    </location>
</feature>
<evidence type="ECO:0000313" key="2">
    <source>
        <dbReference type="EMBL" id="KAK4301146.1"/>
    </source>
</evidence>
<feature type="compositionally biased region" description="Gly residues" evidence="1">
    <location>
        <begin position="86"/>
        <end position="102"/>
    </location>
</feature>
<evidence type="ECO:0000313" key="3">
    <source>
        <dbReference type="Proteomes" id="UP001292094"/>
    </source>
</evidence>
<dbReference type="EMBL" id="JAWZYT010002918">
    <property type="protein sequence ID" value="KAK4301146.1"/>
    <property type="molecule type" value="Genomic_DNA"/>
</dbReference>
<comment type="caution">
    <text evidence="2">The sequence shown here is derived from an EMBL/GenBank/DDBJ whole genome shotgun (WGS) entry which is preliminary data.</text>
</comment>
<feature type="compositionally biased region" description="Gly residues" evidence="1">
    <location>
        <begin position="110"/>
        <end position="121"/>
    </location>
</feature>